<dbReference type="Pfam" id="PF23923">
    <property type="entry name" value="DUF7262"/>
    <property type="match status" value="1"/>
</dbReference>
<keyword evidence="3" id="KW-1185">Reference proteome</keyword>
<accession>A0A1H3CYG6</accession>
<keyword evidence="1" id="KW-0812">Transmembrane</keyword>
<feature type="transmembrane region" description="Helical" evidence="1">
    <location>
        <begin position="12"/>
        <end position="34"/>
    </location>
</feature>
<keyword evidence="1" id="KW-1133">Transmembrane helix</keyword>
<sequence>MAERTDRGQLATSLVEATVGALLLLSVVAGFLWVPVGDAPDARLDRHAADALAVLDAEPPAGTGRSRLSAACRSPAAFATERTELAARLDAVLPAAAFGRLETPYGAVGPAPPAAVSAGTATRSTGRCVLSLRVWVP</sequence>
<gene>
    <name evidence="2" type="ORF">SAMN04487946_101264</name>
</gene>
<evidence type="ECO:0000256" key="1">
    <source>
        <dbReference type="SAM" id="Phobius"/>
    </source>
</evidence>
<keyword evidence="1" id="KW-0472">Membrane</keyword>
<dbReference type="InterPro" id="IPR055686">
    <property type="entry name" value="DUF7262"/>
</dbReference>
<evidence type="ECO:0000313" key="3">
    <source>
        <dbReference type="Proteomes" id="UP000199170"/>
    </source>
</evidence>
<protein>
    <submittedName>
        <fullName evidence="2">Uncharacterized protein</fullName>
    </submittedName>
</protein>
<dbReference type="RefSeq" id="WP_089764282.1">
    <property type="nucleotide sequence ID" value="NZ_FNPB01000001.1"/>
</dbReference>
<organism evidence="2 3">
    <name type="scientific">Halobellus clavatus</name>
    <dbReference type="NCBI Taxonomy" id="660517"/>
    <lineage>
        <taxon>Archaea</taxon>
        <taxon>Methanobacteriati</taxon>
        <taxon>Methanobacteriota</taxon>
        <taxon>Stenosarchaea group</taxon>
        <taxon>Halobacteria</taxon>
        <taxon>Halobacteriales</taxon>
        <taxon>Haloferacaceae</taxon>
        <taxon>Halobellus</taxon>
    </lineage>
</organism>
<dbReference type="STRING" id="660517.SAMN04487946_101264"/>
<reference evidence="3" key="1">
    <citation type="submission" date="2016-10" db="EMBL/GenBank/DDBJ databases">
        <authorList>
            <person name="Varghese N."/>
            <person name="Submissions S."/>
        </authorList>
    </citation>
    <scope>NUCLEOTIDE SEQUENCE [LARGE SCALE GENOMIC DNA]</scope>
    <source>
        <strain evidence="3">CGMCC 1.10118</strain>
    </source>
</reference>
<proteinExistence type="predicted"/>
<evidence type="ECO:0000313" key="2">
    <source>
        <dbReference type="EMBL" id="SDX59126.1"/>
    </source>
</evidence>
<name>A0A1H3CYG6_9EURY</name>
<dbReference type="AlphaFoldDB" id="A0A1H3CYG6"/>
<dbReference type="Proteomes" id="UP000199170">
    <property type="component" value="Unassembled WGS sequence"/>
</dbReference>
<dbReference type="EMBL" id="FNPB01000001">
    <property type="protein sequence ID" value="SDX59126.1"/>
    <property type="molecule type" value="Genomic_DNA"/>
</dbReference>